<dbReference type="STRING" id="158898.SAMN04488548_1342569"/>
<keyword evidence="2 5" id="KW-0378">Hydrolase</keyword>
<dbReference type="RefSeq" id="WP_074851121.1">
    <property type="nucleotide sequence ID" value="NZ_FNLM01000034.1"/>
</dbReference>
<organism evidence="5 6">
    <name type="scientific">Gordonia westfalica</name>
    <dbReference type="NCBI Taxonomy" id="158898"/>
    <lineage>
        <taxon>Bacteria</taxon>
        <taxon>Bacillati</taxon>
        <taxon>Actinomycetota</taxon>
        <taxon>Actinomycetes</taxon>
        <taxon>Mycobacteriales</taxon>
        <taxon>Gordoniaceae</taxon>
        <taxon>Gordonia</taxon>
    </lineage>
</organism>
<sequence>MITIIKPGLQTTVQDLGRPGKLTLAMPPAGALDQFAHRIANALVGNGPEAATLEAALMGPTLVSDTGCIVAVTGADVDVIIDGVVHPSWTAMWLPAGSELRLGPLRSGARAYLAFAGGIDVPVVMGSRSTYMLSGIGGFEGRALRAKDVLPLGPRTRAVEEGRRLPVRYRPTPSSSIEARIVLGLAAYRFTPESLRAFTEREYQLSPESNRTGYRFVGEPLDFVEREAPFGAGDNPSNVVSLGYPLGSIQVPNGSEPICLLRDAVTGGGFVTLGTVISADLDLLAQAKAPDRVKFTAVDIDTALKLRHEHSEHVHNAVAAIV</sequence>
<dbReference type="Proteomes" id="UP000183180">
    <property type="component" value="Unassembled WGS sequence"/>
</dbReference>
<dbReference type="SUPFAM" id="SSF50891">
    <property type="entry name" value="Cyclophilin-like"/>
    <property type="match status" value="1"/>
</dbReference>
<evidence type="ECO:0000259" key="4">
    <source>
        <dbReference type="SMART" id="SM00797"/>
    </source>
</evidence>
<dbReference type="Gene3D" id="2.40.100.10">
    <property type="entry name" value="Cyclophilin-like"/>
    <property type="match status" value="1"/>
</dbReference>
<reference evidence="5 6" key="1">
    <citation type="submission" date="2016-10" db="EMBL/GenBank/DDBJ databases">
        <authorList>
            <person name="de Groot N.N."/>
        </authorList>
    </citation>
    <scope>NUCLEOTIDE SEQUENCE [LARGE SCALE GENOMIC DNA]</scope>
    <source>
        <strain evidence="5 6">DSM 44215</strain>
    </source>
</reference>
<dbReference type="GO" id="GO:0016787">
    <property type="term" value="F:hydrolase activity"/>
    <property type="evidence" value="ECO:0007669"/>
    <property type="project" value="UniProtKB-KW"/>
</dbReference>
<dbReference type="InterPro" id="IPR003778">
    <property type="entry name" value="CT_A_B"/>
</dbReference>
<gene>
    <name evidence="5" type="ORF">SAMN04488548_1342569</name>
</gene>
<dbReference type="NCBIfam" id="TIGR00724">
    <property type="entry name" value="urea_amlyse_rel"/>
    <property type="match status" value="1"/>
</dbReference>
<dbReference type="PANTHER" id="PTHR43309:SF3">
    <property type="entry name" value="5-OXOPROLINASE SUBUNIT C"/>
    <property type="match status" value="1"/>
</dbReference>
<proteinExistence type="predicted"/>
<dbReference type="InterPro" id="IPR052708">
    <property type="entry name" value="PxpC"/>
</dbReference>
<keyword evidence="3" id="KW-0067">ATP-binding</keyword>
<keyword evidence="1" id="KW-0547">Nucleotide-binding</keyword>
<dbReference type="InterPro" id="IPR029000">
    <property type="entry name" value="Cyclophilin-like_dom_sf"/>
</dbReference>
<dbReference type="EMBL" id="FNLM01000034">
    <property type="protein sequence ID" value="SDU60596.1"/>
    <property type="molecule type" value="Genomic_DNA"/>
</dbReference>
<feature type="domain" description="Carboxyltransferase" evidence="4">
    <location>
        <begin position="27"/>
        <end position="313"/>
    </location>
</feature>
<dbReference type="PANTHER" id="PTHR43309">
    <property type="entry name" value="5-OXOPROLINASE SUBUNIT C"/>
    <property type="match status" value="1"/>
</dbReference>
<name>A0A1H2JWS0_9ACTN</name>
<evidence type="ECO:0000256" key="2">
    <source>
        <dbReference type="ARBA" id="ARBA00022801"/>
    </source>
</evidence>
<evidence type="ECO:0000256" key="1">
    <source>
        <dbReference type="ARBA" id="ARBA00022741"/>
    </source>
</evidence>
<evidence type="ECO:0000313" key="6">
    <source>
        <dbReference type="Proteomes" id="UP000183180"/>
    </source>
</evidence>
<dbReference type="AlphaFoldDB" id="A0A1H2JWS0"/>
<protein>
    <submittedName>
        <fullName evidence="5">Allophanate hydrolase</fullName>
    </submittedName>
</protein>
<dbReference type="OrthoDB" id="9760256at2"/>
<dbReference type="SMART" id="SM00797">
    <property type="entry name" value="AHS2"/>
    <property type="match status" value="1"/>
</dbReference>
<evidence type="ECO:0000256" key="3">
    <source>
        <dbReference type="ARBA" id="ARBA00022840"/>
    </source>
</evidence>
<accession>A0A1H2JWS0</accession>
<evidence type="ECO:0000313" key="5">
    <source>
        <dbReference type="EMBL" id="SDU60596.1"/>
    </source>
</evidence>
<dbReference type="Pfam" id="PF02626">
    <property type="entry name" value="CT_A_B"/>
    <property type="match status" value="1"/>
</dbReference>
<dbReference type="GO" id="GO:0005524">
    <property type="term" value="F:ATP binding"/>
    <property type="evidence" value="ECO:0007669"/>
    <property type="project" value="UniProtKB-KW"/>
</dbReference>